<sequence length="323" mass="33329">MRKIYLLAIVVVALAFIALSVGATSVNNVWAVIFNPDFHSSEVSDQIIWQIRAPRILGAVLLGATLAIAGVLAQGSTNNPLADPAFLGTTTGAALGVVIGVLSNAVNIASIGSIGWATCGALLSTLLTFWLARNALQLIIIGIAVSATLSAIVGIAITVADRSDVRSVTFWSLGSLALLTWSNVALLAVVAVAIFVSARIVSPKLDLLSLGDAQVRHSGRDPQRIRLIAFLILSIAIATSVSQVGTISFLALAAPHIARFLVGPSHRHLVGAAAVIGALILLVADTAARSVAAPQDLPIGLLISLIGAPVLILALKRGGVQWR</sequence>
<dbReference type="AlphaFoldDB" id="A0A6J6EV48"/>
<dbReference type="SUPFAM" id="SSF81345">
    <property type="entry name" value="ABC transporter involved in vitamin B12 uptake, BtuC"/>
    <property type="match status" value="1"/>
</dbReference>
<dbReference type="InterPro" id="IPR000522">
    <property type="entry name" value="ABC_transptr_permease_BtuC"/>
</dbReference>
<dbReference type="GO" id="GO:0022857">
    <property type="term" value="F:transmembrane transporter activity"/>
    <property type="evidence" value="ECO:0007669"/>
    <property type="project" value="InterPro"/>
</dbReference>
<feature type="transmembrane region" description="Helical" evidence="8">
    <location>
        <begin position="85"/>
        <end position="102"/>
    </location>
</feature>
<proteinExistence type="inferred from homology"/>
<evidence type="ECO:0000256" key="3">
    <source>
        <dbReference type="ARBA" id="ARBA00022448"/>
    </source>
</evidence>
<dbReference type="InterPro" id="IPR037294">
    <property type="entry name" value="ABC_BtuC-like"/>
</dbReference>
<gene>
    <name evidence="9" type="ORF">UFOPK1755_00466</name>
</gene>
<comment type="subcellular location">
    <subcellularLocation>
        <location evidence="1">Cell membrane</location>
        <topology evidence="1">Multi-pass membrane protein</topology>
    </subcellularLocation>
</comment>
<evidence type="ECO:0000313" key="9">
    <source>
        <dbReference type="EMBL" id="CAB4580371.1"/>
    </source>
</evidence>
<feature type="transmembrane region" description="Helical" evidence="8">
    <location>
        <begin position="296"/>
        <end position="315"/>
    </location>
</feature>
<evidence type="ECO:0000256" key="4">
    <source>
        <dbReference type="ARBA" id="ARBA00022475"/>
    </source>
</evidence>
<evidence type="ECO:0000256" key="8">
    <source>
        <dbReference type="SAM" id="Phobius"/>
    </source>
</evidence>
<keyword evidence="7 8" id="KW-0472">Membrane</keyword>
<feature type="transmembrane region" description="Helical" evidence="8">
    <location>
        <begin position="138"/>
        <end position="160"/>
    </location>
</feature>
<dbReference type="Gene3D" id="1.10.3470.10">
    <property type="entry name" value="ABC transporter involved in vitamin B12 uptake, BtuC"/>
    <property type="match status" value="1"/>
</dbReference>
<comment type="similarity">
    <text evidence="2">Belongs to the binding-protein-dependent transport system permease family. FecCD subfamily.</text>
</comment>
<accession>A0A6J6EV48</accession>
<name>A0A6J6EV48_9ZZZZ</name>
<evidence type="ECO:0000256" key="6">
    <source>
        <dbReference type="ARBA" id="ARBA00022989"/>
    </source>
</evidence>
<protein>
    <submittedName>
        <fullName evidence="9">Unannotated protein</fullName>
    </submittedName>
</protein>
<dbReference type="EMBL" id="CAEZTX010000027">
    <property type="protein sequence ID" value="CAB4580371.1"/>
    <property type="molecule type" value="Genomic_DNA"/>
</dbReference>
<dbReference type="CDD" id="cd06550">
    <property type="entry name" value="TM_ABC_iron-siderophores_like"/>
    <property type="match status" value="1"/>
</dbReference>
<feature type="transmembrane region" description="Helical" evidence="8">
    <location>
        <begin position="266"/>
        <end position="284"/>
    </location>
</feature>
<dbReference type="PANTHER" id="PTHR30472:SF25">
    <property type="entry name" value="ABC TRANSPORTER PERMEASE PROTEIN MJ0876-RELATED"/>
    <property type="match status" value="1"/>
</dbReference>
<evidence type="ECO:0000256" key="7">
    <source>
        <dbReference type="ARBA" id="ARBA00023136"/>
    </source>
</evidence>
<dbReference type="Pfam" id="PF01032">
    <property type="entry name" value="FecCD"/>
    <property type="match status" value="1"/>
</dbReference>
<reference evidence="9" key="1">
    <citation type="submission" date="2020-05" db="EMBL/GenBank/DDBJ databases">
        <authorList>
            <person name="Chiriac C."/>
            <person name="Salcher M."/>
            <person name="Ghai R."/>
            <person name="Kavagutti S V."/>
        </authorList>
    </citation>
    <scope>NUCLEOTIDE SEQUENCE</scope>
</reference>
<organism evidence="9">
    <name type="scientific">freshwater metagenome</name>
    <dbReference type="NCBI Taxonomy" id="449393"/>
    <lineage>
        <taxon>unclassified sequences</taxon>
        <taxon>metagenomes</taxon>
        <taxon>ecological metagenomes</taxon>
    </lineage>
</organism>
<feature type="transmembrane region" description="Helical" evidence="8">
    <location>
        <begin position="55"/>
        <end position="73"/>
    </location>
</feature>
<feature type="transmembrane region" description="Helical" evidence="8">
    <location>
        <begin position="180"/>
        <end position="201"/>
    </location>
</feature>
<keyword evidence="3" id="KW-0813">Transport</keyword>
<evidence type="ECO:0000256" key="1">
    <source>
        <dbReference type="ARBA" id="ARBA00004651"/>
    </source>
</evidence>
<dbReference type="PANTHER" id="PTHR30472">
    <property type="entry name" value="FERRIC ENTEROBACTIN TRANSPORT SYSTEM PERMEASE PROTEIN"/>
    <property type="match status" value="1"/>
</dbReference>
<feature type="transmembrane region" description="Helical" evidence="8">
    <location>
        <begin position="227"/>
        <end position="254"/>
    </location>
</feature>
<evidence type="ECO:0000256" key="5">
    <source>
        <dbReference type="ARBA" id="ARBA00022692"/>
    </source>
</evidence>
<dbReference type="GO" id="GO:0005886">
    <property type="term" value="C:plasma membrane"/>
    <property type="evidence" value="ECO:0007669"/>
    <property type="project" value="UniProtKB-SubCell"/>
</dbReference>
<keyword evidence="4" id="KW-1003">Cell membrane</keyword>
<keyword evidence="5 8" id="KW-0812">Transmembrane</keyword>
<keyword evidence="6 8" id="KW-1133">Transmembrane helix</keyword>
<feature type="transmembrane region" description="Helical" evidence="8">
    <location>
        <begin position="108"/>
        <end position="131"/>
    </location>
</feature>
<evidence type="ECO:0000256" key="2">
    <source>
        <dbReference type="ARBA" id="ARBA00007935"/>
    </source>
</evidence>